<reference evidence="2 3" key="1">
    <citation type="submission" date="2022-10" db="EMBL/GenBank/DDBJ databases">
        <title>The complete genomes of actinobacterial strains from the NBC collection.</title>
        <authorList>
            <person name="Joergensen T.S."/>
            <person name="Alvarez Arevalo M."/>
            <person name="Sterndorff E.B."/>
            <person name="Faurdal D."/>
            <person name="Vuksanovic O."/>
            <person name="Mourched A.-S."/>
            <person name="Charusanti P."/>
            <person name="Shaw S."/>
            <person name="Blin K."/>
            <person name="Weber T."/>
        </authorList>
    </citation>
    <scope>NUCLEOTIDE SEQUENCE [LARGE SCALE GENOMIC DNA]</scope>
    <source>
        <strain evidence="2 3">NBC_00319</strain>
    </source>
</reference>
<dbReference type="InterPro" id="IPR023911">
    <property type="entry name" value="MSMEG_0567/sll0787_C"/>
</dbReference>
<dbReference type="InterPro" id="IPR000182">
    <property type="entry name" value="GNAT_dom"/>
</dbReference>
<dbReference type="Pfam" id="PF02769">
    <property type="entry name" value="AIRS_C"/>
    <property type="match status" value="1"/>
</dbReference>
<dbReference type="GO" id="GO:0009228">
    <property type="term" value="P:thiamine biosynthetic process"/>
    <property type="evidence" value="ECO:0007669"/>
    <property type="project" value="InterPro"/>
</dbReference>
<dbReference type="Gene3D" id="3.90.650.10">
    <property type="entry name" value="PurM-like C-terminal domain"/>
    <property type="match status" value="1"/>
</dbReference>
<dbReference type="PANTHER" id="PTHR30270">
    <property type="entry name" value="THIAMINE-MONOPHOSPHATE KINASE"/>
    <property type="match status" value="1"/>
</dbReference>
<keyword evidence="2" id="KW-0808">Transferase</keyword>
<keyword evidence="3" id="KW-1185">Reference proteome</keyword>
<dbReference type="Proteomes" id="UP001432128">
    <property type="component" value="Chromosome"/>
</dbReference>
<dbReference type="SUPFAM" id="SSF56042">
    <property type="entry name" value="PurM C-terminal domain-like"/>
    <property type="match status" value="1"/>
</dbReference>
<dbReference type="PANTHER" id="PTHR30270:SF0">
    <property type="entry name" value="THIAMINE-MONOPHOSPHATE KINASE"/>
    <property type="match status" value="1"/>
</dbReference>
<feature type="domain" description="N-acetyltransferase" evidence="1">
    <location>
        <begin position="25"/>
        <end position="182"/>
    </location>
</feature>
<dbReference type="SUPFAM" id="SSF55729">
    <property type="entry name" value="Acyl-CoA N-acyltransferases (Nat)"/>
    <property type="match status" value="1"/>
</dbReference>
<dbReference type="KEGG" id="whr:OG579_02245"/>
<evidence type="ECO:0000313" key="2">
    <source>
        <dbReference type="EMBL" id="WUM20678.1"/>
    </source>
</evidence>
<dbReference type="InterPro" id="IPR024035">
    <property type="entry name" value="MSMEG_0567_GNAT"/>
</dbReference>
<dbReference type="PROSITE" id="PS51186">
    <property type="entry name" value="GNAT"/>
    <property type="match status" value="1"/>
</dbReference>
<dbReference type="NCBIfam" id="TIGR04045">
    <property type="entry name" value="MSMEG_0567_GNAT"/>
    <property type="match status" value="1"/>
</dbReference>
<dbReference type="RefSeq" id="WP_328857916.1">
    <property type="nucleotide sequence ID" value="NZ_CP108021.1"/>
</dbReference>
<dbReference type="EMBL" id="CP108021">
    <property type="protein sequence ID" value="WUM20678.1"/>
    <property type="molecule type" value="Genomic_DNA"/>
</dbReference>
<protein>
    <submittedName>
        <fullName evidence="2">GNAT family N-acetyltransferase</fullName>
        <ecNumber evidence="2">2.3.1.-</ecNumber>
    </submittedName>
</protein>
<organism evidence="2 3">
    <name type="scientific">Williamsia herbipolensis</name>
    <dbReference type="NCBI Taxonomy" id="1603258"/>
    <lineage>
        <taxon>Bacteria</taxon>
        <taxon>Bacillati</taxon>
        <taxon>Actinomycetota</taxon>
        <taxon>Actinomycetes</taxon>
        <taxon>Mycobacteriales</taxon>
        <taxon>Nocardiaceae</taxon>
        <taxon>Williamsia</taxon>
    </lineage>
</organism>
<dbReference type="Gene3D" id="3.30.1330.10">
    <property type="entry name" value="PurM-like, N-terminal domain"/>
    <property type="match status" value="1"/>
</dbReference>
<dbReference type="InterPro" id="IPR016188">
    <property type="entry name" value="PurM-like_N"/>
</dbReference>
<dbReference type="GO" id="GO:0016747">
    <property type="term" value="F:acyltransferase activity, transferring groups other than amino-acyl groups"/>
    <property type="evidence" value="ECO:0007669"/>
    <property type="project" value="InterPro"/>
</dbReference>
<evidence type="ECO:0000313" key="3">
    <source>
        <dbReference type="Proteomes" id="UP001432128"/>
    </source>
</evidence>
<dbReference type="Pfam" id="PF00586">
    <property type="entry name" value="AIRS"/>
    <property type="match status" value="1"/>
</dbReference>
<dbReference type="GO" id="GO:0009030">
    <property type="term" value="F:thiamine-phosphate kinase activity"/>
    <property type="evidence" value="ECO:0007669"/>
    <property type="project" value="InterPro"/>
</dbReference>
<dbReference type="SUPFAM" id="SSF55326">
    <property type="entry name" value="PurM N-terminal domain-like"/>
    <property type="match status" value="1"/>
</dbReference>
<dbReference type="EC" id="2.3.1.-" evidence="2"/>
<name>A0AAU4K3S4_9NOCA</name>
<sequence length="484" mass="50839">MRPPTAEMSILSGLPRGLDATRVGFLITPATSSAHHDAYRKMRREAFVDEQKVFSGSDIDDVDDDPRTLVLVAVTPEGTVVGGVRLAPQHGWGIDHRSGIDTPDIGWWTGSRLVVDRSRHDIGIGPALVRAACAHASERGVLRFEATVQRPHRRMFAHLGWEDVGECEIGGRPHVRMRWDPRRIERVAERTKSFLAEALAPFRQQPGGLGPAGFTGDDGVPVPGSDVVAACDAILPSMVDRDPEWAGWCSVLVNLNDLAAMGATPTGLLDAVGATTRSQLTRIVRGMAGAASAWGVPVLGGHTQLGVPASLSVTALGTTRRPVPAGGADVGDHLRVTVDVSGGWRPGYHGGQWDSTSTRAPHDLRAMNAMVRDLSPRAAKDVSMAGIAGTTGMLAEACGTGAEIDVAAVPRPSGVDMGSWLTCFPGFAMLTADRAGTAAPTGLPRDVETAVCGRLTATPGVRLRWPDGVTTTAVNSGVTGLGRA</sequence>
<dbReference type="AlphaFoldDB" id="A0AAU4K3S4"/>
<dbReference type="InterPro" id="IPR016181">
    <property type="entry name" value="Acyl_CoA_acyltransferase"/>
</dbReference>
<keyword evidence="2" id="KW-0012">Acyltransferase</keyword>
<dbReference type="Gene3D" id="3.40.630.30">
    <property type="match status" value="1"/>
</dbReference>
<accession>A0AAU4K3S4</accession>
<proteinExistence type="predicted"/>
<dbReference type="InterPro" id="IPR006283">
    <property type="entry name" value="ThiL-like"/>
</dbReference>
<dbReference type="InterPro" id="IPR010918">
    <property type="entry name" value="PurM-like_C_dom"/>
</dbReference>
<evidence type="ECO:0000259" key="1">
    <source>
        <dbReference type="PROSITE" id="PS51186"/>
    </source>
</evidence>
<dbReference type="NCBIfam" id="TIGR04050">
    <property type="entry name" value="MSMEG_0567_Cter"/>
    <property type="match status" value="1"/>
</dbReference>
<gene>
    <name evidence="2" type="ORF">OG579_02245</name>
</gene>
<dbReference type="InterPro" id="IPR036921">
    <property type="entry name" value="PurM-like_N_sf"/>
</dbReference>
<dbReference type="Pfam" id="PF00583">
    <property type="entry name" value="Acetyltransf_1"/>
    <property type="match status" value="1"/>
</dbReference>
<dbReference type="InterPro" id="IPR036676">
    <property type="entry name" value="PurM-like_C_sf"/>
</dbReference>